<keyword evidence="3" id="KW-1185">Reference proteome</keyword>
<gene>
    <name evidence="2" type="ORF">DAPPUDRAFT_343453</name>
</gene>
<dbReference type="HOGENOM" id="CLU_1867128_0_0_1"/>
<sequence>MNPRMKDALLVSTLAALPVGAASVTGNGVDLGHTAPGGQCLAQGEFLIEAPALPTGQLPDTKTITYDVIESVNSDMSSPVTVVAGIIVQTGAGGAGAAAATKRFRPATDAKRYYALKATGVATVSAAASSATMSFVF</sequence>
<dbReference type="InParanoid" id="E9I6R7"/>
<keyword evidence="1" id="KW-0732">Signal</keyword>
<dbReference type="KEGG" id="dpx:DAPPUDRAFT_343453"/>
<organism evidence="2 3">
    <name type="scientific">Daphnia pulex</name>
    <name type="common">Water flea</name>
    <dbReference type="NCBI Taxonomy" id="6669"/>
    <lineage>
        <taxon>Eukaryota</taxon>
        <taxon>Metazoa</taxon>
        <taxon>Ecdysozoa</taxon>
        <taxon>Arthropoda</taxon>
        <taxon>Crustacea</taxon>
        <taxon>Branchiopoda</taxon>
        <taxon>Diplostraca</taxon>
        <taxon>Cladocera</taxon>
        <taxon>Anomopoda</taxon>
        <taxon>Daphniidae</taxon>
        <taxon>Daphnia</taxon>
    </lineage>
</organism>
<protein>
    <submittedName>
        <fullName evidence="2">Uncharacterized protein</fullName>
    </submittedName>
</protein>
<evidence type="ECO:0000313" key="3">
    <source>
        <dbReference type="Proteomes" id="UP000000305"/>
    </source>
</evidence>
<dbReference type="Proteomes" id="UP000000305">
    <property type="component" value="Unassembled WGS sequence"/>
</dbReference>
<feature type="signal peptide" evidence="1">
    <location>
        <begin position="1"/>
        <end position="21"/>
    </location>
</feature>
<feature type="chain" id="PRO_5003238557" evidence="1">
    <location>
        <begin position="22"/>
        <end position="137"/>
    </location>
</feature>
<dbReference type="AlphaFoldDB" id="E9I6R7"/>
<proteinExistence type="predicted"/>
<evidence type="ECO:0000313" key="2">
    <source>
        <dbReference type="EMBL" id="EFX60313.1"/>
    </source>
</evidence>
<evidence type="ECO:0000256" key="1">
    <source>
        <dbReference type="SAM" id="SignalP"/>
    </source>
</evidence>
<accession>E9I6R7</accession>
<name>E9I6R7_DAPPU</name>
<reference evidence="2 3" key="1">
    <citation type="journal article" date="2011" name="Science">
        <title>The ecoresponsive genome of Daphnia pulex.</title>
        <authorList>
            <person name="Colbourne J.K."/>
            <person name="Pfrender M.E."/>
            <person name="Gilbert D."/>
            <person name="Thomas W.K."/>
            <person name="Tucker A."/>
            <person name="Oakley T.H."/>
            <person name="Tokishita S."/>
            <person name="Aerts A."/>
            <person name="Arnold G.J."/>
            <person name="Basu M.K."/>
            <person name="Bauer D.J."/>
            <person name="Caceres C.E."/>
            <person name="Carmel L."/>
            <person name="Casola C."/>
            <person name="Choi J.H."/>
            <person name="Detter J.C."/>
            <person name="Dong Q."/>
            <person name="Dusheyko S."/>
            <person name="Eads B.D."/>
            <person name="Frohlich T."/>
            <person name="Geiler-Samerotte K.A."/>
            <person name="Gerlach D."/>
            <person name="Hatcher P."/>
            <person name="Jogdeo S."/>
            <person name="Krijgsveld J."/>
            <person name="Kriventseva E.V."/>
            <person name="Kultz D."/>
            <person name="Laforsch C."/>
            <person name="Lindquist E."/>
            <person name="Lopez J."/>
            <person name="Manak J.R."/>
            <person name="Muller J."/>
            <person name="Pangilinan J."/>
            <person name="Patwardhan R.P."/>
            <person name="Pitluck S."/>
            <person name="Pritham E.J."/>
            <person name="Rechtsteiner A."/>
            <person name="Rho M."/>
            <person name="Rogozin I.B."/>
            <person name="Sakarya O."/>
            <person name="Salamov A."/>
            <person name="Schaack S."/>
            <person name="Shapiro H."/>
            <person name="Shiga Y."/>
            <person name="Skalitzky C."/>
            <person name="Smith Z."/>
            <person name="Souvorov A."/>
            <person name="Sung W."/>
            <person name="Tang Z."/>
            <person name="Tsuchiya D."/>
            <person name="Tu H."/>
            <person name="Vos H."/>
            <person name="Wang M."/>
            <person name="Wolf Y.I."/>
            <person name="Yamagata H."/>
            <person name="Yamada T."/>
            <person name="Ye Y."/>
            <person name="Shaw J.R."/>
            <person name="Andrews J."/>
            <person name="Crease T.J."/>
            <person name="Tang H."/>
            <person name="Lucas S.M."/>
            <person name="Robertson H.M."/>
            <person name="Bork P."/>
            <person name="Koonin E.V."/>
            <person name="Zdobnov E.M."/>
            <person name="Grigoriev I.V."/>
            <person name="Lynch M."/>
            <person name="Boore J.L."/>
        </authorList>
    </citation>
    <scope>NUCLEOTIDE SEQUENCE [LARGE SCALE GENOMIC DNA]</scope>
</reference>
<dbReference type="EMBL" id="GL736651">
    <property type="protein sequence ID" value="EFX60313.1"/>
    <property type="molecule type" value="Genomic_DNA"/>
</dbReference>